<evidence type="ECO:0000313" key="4">
    <source>
        <dbReference type="Proteomes" id="UP000178538"/>
    </source>
</evidence>
<evidence type="ECO:0000313" key="3">
    <source>
        <dbReference type="EMBL" id="OHA89921.1"/>
    </source>
</evidence>
<dbReference type="EMBL" id="MHVG01000022">
    <property type="protein sequence ID" value="OHA89921.1"/>
    <property type="molecule type" value="Genomic_DNA"/>
</dbReference>
<organism evidence="3 4">
    <name type="scientific">Candidatus Zambryskibacteria bacterium RIFCSPHIGHO2_01_FULL_44_22b</name>
    <dbReference type="NCBI Taxonomy" id="1802737"/>
    <lineage>
        <taxon>Bacteria</taxon>
        <taxon>Candidatus Zambryskiibacteriota</taxon>
    </lineage>
</organism>
<keyword evidence="2" id="KW-0472">Membrane</keyword>
<feature type="compositionally biased region" description="Acidic residues" evidence="1">
    <location>
        <begin position="76"/>
        <end position="85"/>
    </location>
</feature>
<gene>
    <name evidence="3" type="ORF">A2832_02175</name>
</gene>
<dbReference type="AlphaFoldDB" id="A0A1G2SZX5"/>
<dbReference type="STRING" id="1802737.A2832_02175"/>
<sequence length="85" mass="9040">MDEQNNTNNIGQQTGGSSGPVVGVIIILVVVILAGLYFWGQRGVENIDESNTEAITTQSEADDTDSIENDLNNTDVEVDAEINAS</sequence>
<dbReference type="Proteomes" id="UP000178538">
    <property type="component" value="Unassembled WGS sequence"/>
</dbReference>
<name>A0A1G2SZX5_9BACT</name>
<feature type="transmembrane region" description="Helical" evidence="2">
    <location>
        <begin position="20"/>
        <end position="39"/>
    </location>
</feature>
<comment type="caution">
    <text evidence="3">The sequence shown here is derived from an EMBL/GenBank/DDBJ whole genome shotgun (WGS) entry which is preliminary data.</text>
</comment>
<keyword evidence="2" id="KW-0812">Transmembrane</keyword>
<evidence type="ECO:0000256" key="2">
    <source>
        <dbReference type="SAM" id="Phobius"/>
    </source>
</evidence>
<evidence type="ECO:0000256" key="1">
    <source>
        <dbReference type="SAM" id="MobiDB-lite"/>
    </source>
</evidence>
<accession>A0A1G2SZX5</accession>
<feature type="region of interest" description="Disordered" evidence="1">
    <location>
        <begin position="56"/>
        <end position="85"/>
    </location>
</feature>
<reference evidence="3 4" key="1">
    <citation type="journal article" date="2016" name="Nat. Commun.">
        <title>Thousands of microbial genomes shed light on interconnected biogeochemical processes in an aquifer system.</title>
        <authorList>
            <person name="Anantharaman K."/>
            <person name="Brown C.T."/>
            <person name="Hug L.A."/>
            <person name="Sharon I."/>
            <person name="Castelle C.J."/>
            <person name="Probst A.J."/>
            <person name="Thomas B.C."/>
            <person name="Singh A."/>
            <person name="Wilkins M.J."/>
            <person name="Karaoz U."/>
            <person name="Brodie E.L."/>
            <person name="Williams K.H."/>
            <person name="Hubbard S.S."/>
            <person name="Banfield J.F."/>
        </authorList>
    </citation>
    <scope>NUCLEOTIDE SEQUENCE [LARGE SCALE GENOMIC DNA]</scope>
</reference>
<proteinExistence type="predicted"/>
<keyword evidence="2" id="KW-1133">Transmembrane helix</keyword>
<protein>
    <submittedName>
        <fullName evidence="3">Uncharacterized protein</fullName>
    </submittedName>
</protein>